<comment type="caution">
    <text evidence="1">The sequence shown here is derived from an EMBL/GenBank/DDBJ whole genome shotgun (WGS) entry which is preliminary data.</text>
</comment>
<dbReference type="AlphaFoldDB" id="A0AAN4ZR73"/>
<protein>
    <submittedName>
        <fullName evidence="1">Uncharacterized protein</fullName>
    </submittedName>
</protein>
<keyword evidence="2" id="KW-1185">Reference proteome</keyword>
<name>A0AAN4ZR73_9BILA</name>
<reference evidence="2" key="1">
    <citation type="submission" date="2022-10" db="EMBL/GenBank/DDBJ databases">
        <title>Genome assembly of Pristionchus species.</title>
        <authorList>
            <person name="Yoshida K."/>
            <person name="Sommer R.J."/>
        </authorList>
    </citation>
    <scope>NUCLEOTIDE SEQUENCE [LARGE SCALE GENOMIC DNA]</scope>
    <source>
        <strain evidence="2">RS5460</strain>
    </source>
</reference>
<sequence length="91" mass="10578">MGIRKIAEYRDDISCVFAIIDAFIFSKDRYWRRRGRYLHSSLILFSSMMSDNLDSSSSWNEMIFWCNFSIGTILAEVLKAASCSNFTRSLN</sequence>
<evidence type="ECO:0000313" key="1">
    <source>
        <dbReference type="EMBL" id="GMR42957.1"/>
    </source>
</evidence>
<evidence type="ECO:0000313" key="2">
    <source>
        <dbReference type="Proteomes" id="UP001328107"/>
    </source>
</evidence>
<organism evidence="1 2">
    <name type="scientific">Pristionchus mayeri</name>
    <dbReference type="NCBI Taxonomy" id="1317129"/>
    <lineage>
        <taxon>Eukaryota</taxon>
        <taxon>Metazoa</taxon>
        <taxon>Ecdysozoa</taxon>
        <taxon>Nematoda</taxon>
        <taxon>Chromadorea</taxon>
        <taxon>Rhabditida</taxon>
        <taxon>Rhabditina</taxon>
        <taxon>Diplogasteromorpha</taxon>
        <taxon>Diplogasteroidea</taxon>
        <taxon>Neodiplogasteridae</taxon>
        <taxon>Pristionchus</taxon>
    </lineage>
</organism>
<proteinExistence type="predicted"/>
<gene>
    <name evidence="1" type="ORF">PMAYCL1PPCAC_13152</name>
</gene>
<dbReference type="Proteomes" id="UP001328107">
    <property type="component" value="Unassembled WGS sequence"/>
</dbReference>
<accession>A0AAN4ZR73</accession>
<dbReference type="EMBL" id="BTRK01000003">
    <property type="protein sequence ID" value="GMR42957.1"/>
    <property type="molecule type" value="Genomic_DNA"/>
</dbReference>